<comment type="caution">
    <text evidence="1">The sequence shown here is derived from an EMBL/GenBank/DDBJ whole genome shotgun (WGS) entry which is preliminary data.</text>
</comment>
<keyword evidence="2" id="KW-1185">Reference proteome</keyword>
<proteinExistence type="predicted"/>
<dbReference type="InterPro" id="IPR011042">
    <property type="entry name" value="6-blade_b-propeller_TolB-like"/>
</dbReference>
<feature type="non-terminal residue" evidence="1">
    <location>
        <position position="174"/>
    </location>
</feature>
<name>A0ABX0AFD4_9GAMM</name>
<feature type="non-terminal residue" evidence="1">
    <location>
        <position position="1"/>
    </location>
</feature>
<evidence type="ECO:0000313" key="1">
    <source>
        <dbReference type="EMBL" id="NDK40303.1"/>
    </source>
</evidence>
<reference evidence="1 2" key="1">
    <citation type="submission" date="2018-07" db="EMBL/GenBank/DDBJ databases">
        <title>Whole genome Sequencing of Pseudoxanthomonas gei KCTC 32298 (T).</title>
        <authorList>
            <person name="Kumar S."/>
            <person name="Bansal K."/>
            <person name="Kaur A."/>
            <person name="Patil P."/>
            <person name="Sharma S."/>
            <person name="Patil P.B."/>
        </authorList>
    </citation>
    <scope>NUCLEOTIDE SEQUENCE [LARGE SCALE GENOMIC DNA]</scope>
    <source>
        <strain evidence="1 2">KCTC 32298</strain>
    </source>
</reference>
<dbReference type="Proteomes" id="UP001429354">
    <property type="component" value="Unassembled WGS sequence"/>
</dbReference>
<organism evidence="1 2">
    <name type="scientific">Pseudoxanthomonas gei</name>
    <dbReference type="NCBI Taxonomy" id="1383030"/>
    <lineage>
        <taxon>Bacteria</taxon>
        <taxon>Pseudomonadati</taxon>
        <taxon>Pseudomonadota</taxon>
        <taxon>Gammaproteobacteria</taxon>
        <taxon>Lysobacterales</taxon>
        <taxon>Lysobacteraceae</taxon>
        <taxon>Pseudoxanthomonas</taxon>
    </lineage>
</organism>
<gene>
    <name evidence="1" type="ORF">DT603_15815</name>
</gene>
<dbReference type="EMBL" id="QOVG01000039">
    <property type="protein sequence ID" value="NDK40303.1"/>
    <property type="molecule type" value="Genomic_DNA"/>
</dbReference>
<sequence>GHPDRESDNSIVFIPANGAGTRTVVLAEAGKSYGSPELSPDGKQLAFMVSPSEGINFGQIGLATLNGTTASDIQLVTFDRAASNLTWAELPTTGKGKKSATTYAVYFSASSNGGVPLYRLNPATRDIVQLTTYDSGITAFDVVGNQIVFAKTEVINPSELYVTDITAKNQTKLS</sequence>
<accession>A0ABX0AFD4</accession>
<dbReference type="Gene3D" id="2.120.10.30">
    <property type="entry name" value="TolB, C-terminal domain"/>
    <property type="match status" value="1"/>
</dbReference>
<protein>
    <submittedName>
        <fullName evidence="1">S9 family peptidase</fullName>
    </submittedName>
</protein>
<dbReference type="SUPFAM" id="SSF69304">
    <property type="entry name" value="Tricorn protease N-terminal domain"/>
    <property type="match status" value="1"/>
</dbReference>
<evidence type="ECO:0000313" key="2">
    <source>
        <dbReference type="Proteomes" id="UP001429354"/>
    </source>
</evidence>